<evidence type="ECO:0000313" key="1">
    <source>
        <dbReference type="EMBL" id="TFK69036.1"/>
    </source>
</evidence>
<proteinExistence type="predicted"/>
<evidence type="ECO:0000313" key="2">
    <source>
        <dbReference type="Proteomes" id="UP000308600"/>
    </source>
</evidence>
<reference evidence="1 2" key="1">
    <citation type="journal article" date="2019" name="Nat. Ecol. Evol.">
        <title>Megaphylogeny resolves global patterns of mushroom evolution.</title>
        <authorList>
            <person name="Varga T."/>
            <person name="Krizsan K."/>
            <person name="Foldi C."/>
            <person name="Dima B."/>
            <person name="Sanchez-Garcia M."/>
            <person name="Sanchez-Ramirez S."/>
            <person name="Szollosi G.J."/>
            <person name="Szarkandi J.G."/>
            <person name="Papp V."/>
            <person name="Albert L."/>
            <person name="Andreopoulos W."/>
            <person name="Angelini C."/>
            <person name="Antonin V."/>
            <person name="Barry K.W."/>
            <person name="Bougher N.L."/>
            <person name="Buchanan P."/>
            <person name="Buyck B."/>
            <person name="Bense V."/>
            <person name="Catcheside P."/>
            <person name="Chovatia M."/>
            <person name="Cooper J."/>
            <person name="Damon W."/>
            <person name="Desjardin D."/>
            <person name="Finy P."/>
            <person name="Geml J."/>
            <person name="Haridas S."/>
            <person name="Hughes K."/>
            <person name="Justo A."/>
            <person name="Karasinski D."/>
            <person name="Kautmanova I."/>
            <person name="Kiss B."/>
            <person name="Kocsube S."/>
            <person name="Kotiranta H."/>
            <person name="LaButti K.M."/>
            <person name="Lechner B.E."/>
            <person name="Liimatainen K."/>
            <person name="Lipzen A."/>
            <person name="Lukacs Z."/>
            <person name="Mihaltcheva S."/>
            <person name="Morgado L.N."/>
            <person name="Niskanen T."/>
            <person name="Noordeloos M.E."/>
            <person name="Ohm R.A."/>
            <person name="Ortiz-Santana B."/>
            <person name="Ovrebo C."/>
            <person name="Racz N."/>
            <person name="Riley R."/>
            <person name="Savchenko A."/>
            <person name="Shiryaev A."/>
            <person name="Soop K."/>
            <person name="Spirin V."/>
            <person name="Szebenyi C."/>
            <person name="Tomsovsky M."/>
            <person name="Tulloss R.E."/>
            <person name="Uehling J."/>
            <person name="Grigoriev I.V."/>
            <person name="Vagvolgyi C."/>
            <person name="Papp T."/>
            <person name="Martin F.M."/>
            <person name="Miettinen O."/>
            <person name="Hibbett D.S."/>
            <person name="Nagy L.G."/>
        </authorList>
    </citation>
    <scope>NUCLEOTIDE SEQUENCE [LARGE SCALE GENOMIC DNA]</scope>
    <source>
        <strain evidence="1 2">NL-1719</strain>
    </source>
</reference>
<protein>
    <submittedName>
        <fullName evidence="1">Uncharacterized protein</fullName>
    </submittedName>
</protein>
<accession>A0ACD3ATJ6</accession>
<dbReference type="EMBL" id="ML208339">
    <property type="protein sequence ID" value="TFK69036.1"/>
    <property type="molecule type" value="Genomic_DNA"/>
</dbReference>
<gene>
    <name evidence="1" type="ORF">BDN72DRAFT_641550</name>
</gene>
<sequence length="137" mass="15330">MVAGTLVFFYCDPSPISPSLVSMFPPDPILFPHHPRLMNRFTASFAAIIILFLLSLPCITLPFPLITRRRARYLPDPPLFVVCTASFSLLLGCSTIMHKVHAISNSISTRRCHRYHQPPPRSTIAQYRLPKSGSIGP</sequence>
<name>A0ACD3ATJ6_9AGAR</name>
<dbReference type="Proteomes" id="UP000308600">
    <property type="component" value="Unassembled WGS sequence"/>
</dbReference>
<keyword evidence="2" id="KW-1185">Reference proteome</keyword>
<organism evidence="1 2">
    <name type="scientific">Pluteus cervinus</name>
    <dbReference type="NCBI Taxonomy" id="181527"/>
    <lineage>
        <taxon>Eukaryota</taxon>
        <taxon>Fungi</taxon>
        <taxon>Dikarya</taxon>
        <taxon>Basidiomycota</taxon>
        <taxon>Agaricomycotina</taxon>
        <taxon>Agaricomycetes</taxon>
        <taxon>Agaricomycetidae</taxon>
        <taxon>Agaricales</taxon>
        <taxon>Pluteineae</taxon>
        <taxon>Pluteaceae</taxon>
        <taxon>Pluteus</taxon>
    </lineage>
</organism>